<proteinExistence type="predicted"/>
<evidence type="ECO:0000256" key="1">
    <source>
        <dbReference type="SAM" id="MobiDB-lite"/>
    </source>
</evidence>
<organism evidence="2 3">
    <name type="scientific">Plasmodiophora brassicae</name>
    <name type="common">Clubroot disease agent</name>
    <dbReference type="NCBI Taxonomy" id="37360"/>
    <lineage>
        <taxon>Eukaryota</taxon>
        <taxon>Sar</taxon>
        <taxon>Rhizaria</taxon>
        <taxon>Endomyxa</taxon>
        <taxon>Phytomyxea</taxon>
        <taxon>Plasmodiophorida</taxon>
        <taxon>Plasmodiophoridae</taxon>
        <taxon>Plasmodiophora</taxon>
    </lineage>
</organism>
<feature type="compositionally biased region" description="Basic residues" evidence="1">
    <location>
        <begin position="491"/>
        <end position="501"/>
    </location>
</feature>
<name>A0A3P3YPI1_PLABS</name>
<dbReference type="AlphaFoldDB" id="A0A3P3YPI1"/>
<dbReference type="EMBL" id="OVEO01000020">
    <property type="protein sequence ID" value="SPR02137.1"/>
    <property type="molecule type" value="Genomic_DNA"/>
</dbReference>
<protein>
    <submittedName>
        <fullName evidence="2">Uncharacterized protein</fullName>
    </submittedName>
</protein>
<geneLocation type="mitochondrion" evidence="2"/>
<dbReference type="Proteomes" id="UP000290189">
    <property type="component" value="Unassembled WGS sequence"/>
</dbReference>
<accession>A0A3P3YPI1</accession>
<sequence>MPKPTEMTRRSQDCRCNDYSVHVLAQTETESKFFASRCLPYWIVSRCLPYWIVSCRLPSWIACRDLPNSIACRCLMNWVAYGSLLKSIASRCLQIRIVYLEVRHLMYVMHCRAEIPTMPLSAAGFDCESTCLLDESIQELETFPDPDNDDRPGICIWTANLADNGDEQRPSNNLVVTVGGIGWRYLLGAILRWRFCIQPAAGLHSLHSRSDASRICSLAEYGFAFSKNQVGLLETQIDRLGVSAVAFGFAGHCRRIDTILIFRPRRATRSPSWPSSLAGRSINNVLTPSPFYDTGHDQRARDELADVATGRPNQKRSSYRIVANAGFLAFLDATHGELLCFLDRQVMQINFGDVPVRVVRFKRCVTTAQVVEVIQIRLCVVGKKGRSDNCFASVRLLAAYAAWDRLENHLATERDRPLGERRHVLQRWRAPQLVRTMNATAEDAAAAAVSTSPVRVSDVSAADVVVVPIGDQQEPAKVPPQQQHQQQMGFRPHRRRRRCRRSSSISSRWVFVPIGDHQEPAEVPPQQQHQQHMGCRHPVGPVPRTLVRLQRHNHRAMHFSFAFSAIILVVGGQFSGDASHSPAPLDVPGLALVLAFATGSRLICEGGRWFAFDLFLVLNASVVLPFSPMLPPRRRCCAWRQAAEVFPLIWNVDASNVAFILISVLSVSADSGTRVASTTLGNVLTVIPSIAHTRRAFRSC</sequence>
<reference evidence="2 3" key="1">
    <citation type="submission" date="2018-03" db="EMBL/GenBank/DDBJ databases">
        <authorList>
            <person name="Fogelqvist J."/>
        </authorList>
    </citation>
    <scope>NUCLEOTIDE SEQUENCE [LARGE SCALE GENOMIC DNA]</scope>
</reference>
<gene>
    <name evidence="2" type="ORF">PLBR_LOCUS9352</name>
</gene>
<evidence type="ECO:0000313" key="2">
    <source>
        <dbReference type="EMBL" id="SPR02137.1"/>
    </source>
</evidence>
<keyword evidence="2" id="KW-0496">Mitochondrion</keyword>
<feature type="region of interest" description="Disordered" evidence="1">
    <location>
        <begin position="474"/>
        <end position="502"/>
    </location>
</feature>
<evidence type="ECO:0000313" key="3">
    <source>
        <dbReference type="Proteomes" id="UP000290189"/>
    </source>
</evidence>